<evidence type="ECO:0000313" key="2">
    <source>
        <dbReference type="EMBL" id="KAK9143110.1"/>
    </source>
</evidence>
<dbReference type="Proteomes" id="UP001420932">
    <property type="component" value="Unassembled WGS sequence"/>
</dbReference>
<evidence type="ECO:0000313" key="3">
    <source>
        <dbReference type="Proteomes" id="UP001420932"/>
    </source>
</evidence>
<name>A0AAP0PJ16_9MAGN</name>
<organism evidence="2 3">
    <name type="scientific">Stephania yunnanensis</name>
    <dbReference type="NCBI Taxonomy" id="152371"/>
    <lineage>
        <taxon>Eukaryota</taxon>
        <taxon>Viridiplantae</taxon>
        <taxon>Streptophyta</taxon>
        <taxon>Embryophyta</taxon>
        <taxon>Tracheophyta</taxon>
        <taxon>Spermatophyta</taxon>
        <taxon>Magnoliopsida</taxon>
        <taxon>Ranunculales</taxon>
        <taxon>Menispermaceae</taxon>
        <taxon>Menispermoideae</taxon>
        <taxon>Cissampelideae</taxon>
        <taxon>Stephania</taxon>
    </lineage>
</organism>
<dbReference type="InterPro" id="IPR043502">
    <property type="entry name" value="DNA/RNA_pol_sf"/>
</dbReference>
<comment type="caution">
    <text evidence="2">The sequence shown here is derived from an EMBL/GenBank/DDBJ whole genome shotgun (WGS) entry which is preliminary data.</text>
</comment>
<feature type="domain" description="Reverse transcriptase Ty1/copia-type" evidence="1">
    <location>
        <begin position="5"/>
        <end position="160"/>
    </location>
</feature>
<dbReference type="AlphaFoldDB" id="A0AAP0PJ16"/>
<protein>
    <recommendedName>
        <fullName evidence="1">Reverse transcriptase Ty1/copia-type domain-containing protein</fullName>
    </recommendedName>
</protein>
<dbReference type="Pfam" id="PF07727">
    <property type="entry name" value="RVT_2"/>
    <property type="match status" value="1"/>
</dbReference>
<gene>
    <name evidence="2" type="ORF">Syun_012510</name>
</gene>
<reference evidence="2 3" key="1">
    <citation type="submission" date="2024-01" db="EMBL/GenBank/DDBJ databases">
        <title>Genome assemblies of Stephania.</title>
        <authorList>
            <person name="Yang L."/>
        </authorList>
    </citation>
    <scope>NUCLEOTIDE SEQUENCE [LARGE SCALE GENOMIC DNA]</scope>
    <source>
        <strain evidence="2">YNDBR</strain>
        <tissue evidence="2">Leaf</tissue>
    </source>
</reference>
<keyword evidence="3" id="KW-1185">Reference proteome</keyword>
<accession>A0AAP0PJ16</accession>
<evidence type="ECO:0000259" key="1">
    <source>
        <dbReference type="Pfam" id="PF07727"/>
    </source>
</evidence>
<dbReference type="InterPro" id="IPR013103">
    <property type="entry name" value="RVT_2"/>
</dbReference>
<sequence>MLIMSFLHGYIFEEVYMKPPQGCAKTLPGQVCSFKRFLYGPKQASRQWNCELTLKLLQFCFLQSTHYPCLFIYCKDDVFLALLVYMDDVLLSGNSDEIIQTVKDYLHQLFTVKDIGQARYFLGIELARSDDGLYINQRKYFLDLLHDAGLSTSKPVATPLPRDCRFDDQSSPLLADPDKFRRLVGRLLYFGFTRPDVTFATQQLSQFVQAPTEQH</sequence>
<proteinExistence type="predicted"/>
<dbReference type="SUPFAM" id="SSF56672">
    <property type="entry name" value="DNA/RNA polymerases"/>
    <property type="match status" value="1"/>
</dbReference>
<dbReference type="EMBL" id="JBBNAF010000005">
    <property type="protein sequence ID" value="KAK9143110.1"/>
    <property type="molecule type" value="Genomic_DNA"/>
</dbReference>